<proteinExistence type="predicted"/>
<dbReference type="EMBL" id="UYSU01052032">
    <property type="protein sequence ID" value="VDM06450.1"/>
    <property type="molecule type" value="Genomic_DNA"/>
</dbReference>
<reference evidence="4" key="1">
    <citation type="submission" date="2016-06" db="UniProtKB">
        <authorList>
            <consortium name="WormBaseParasite"/>
        </authorList>
    </citation>
    <scope>IDENTIFICATION</scope>
</reference>
<reference evidence="2 3" key="2">
    <citation type="submission" date="2018-11" db="EMBL/GenBank/DDBJ databases">
        <authorList>
            <consortium name="Pathogen Informatics"/>
        </authorList>
    </citation>
    <scope>NUCLEOTIDE SEQUENCE [LARGE SCALE GENOMIC DNA]</scope>
    <source>
        <strain evidence="2 3">NST_G2</strain>
    </source>
</reference>
<protein>
    <submittedName>
        <fullName evidence="2 4">Uncharacterized protein</fullName>
    </submittedName>
</protein>
<dbReference type="WBParaSite" id="SSLN_0002080801-mRNA-1">
    <property type="protein sequence ID" value="SSLN_0002080801-mRNA-1"/>
    <property type="gene ID" value="SSLN_0002080801"/>
</dbReference>
<dbReference type="AlphaFoldDB" id="A0A183TUB6"/>
<keyword evidence="3" id="KW-1185">Reference proteome</keyword>
<name>A0A183TUB6_SCHSO</name>
<feature type="compositionally biased region" description="Polar residues" evidence="1">
    <location>
        <begin position="137"/>
        <end position="160"/>
    </location>
</feature>
<evidence type="ECO:0000256" key="1">
    <source>
        <dbReference type="SAM" id="MobiDB-lite"/>
    </source>
</evidence>
<accession>A0A183TUB6</accession>
<sequence>MNRLGIHIVHKPASSLSRIKDPIPNEQQIKVIYRIPCGNGSCVYVRHTGRQLGTRSHDHKLAVRHRGPLSLVFADALECGYRLNWDEIEVVAMANTKGAREVLETCYSCAGSINHHVDLDVHYEGLRSQLIAPRPKATSTTGNPTTANPTSTLTLQHQKL</sequence>
<evidence type="ECO:0000313" key="3">
    <source>
        <dbReference type="Proteomes" id="UP000275846"/>
    </source>
</evidence>
<dbReference type="OrthoDB" id="6274432at2759"/>
<feature type="region of interest" description="Disordered" evidence="1">
    <location>
        <begin position="133"/>
        <end position="160"/>
    </location>
</feature>
<evidence type="ECO:0000313" key="4">
    <source>
        <dbReference type="WBParaSite" id="SSLN_0002080801-mRNA-1"/>
    </source>
</evidence>
<evidence type="ECO:0000313" key="2">
    <source>
        <dbReference type="EMBL" id="VDM06450.1"/>
    </source>
</evidence>
<organism evidence="4">
    <name type="scientific">Schistocephalus solidus</name>
    <name type="common">Tapeworm</name>
    <dbReference type="NCBI Taxonomy" id="70667"/>
    <lineage>
        <taxon>Eukaryota</taxon>
        <taxon>Metazoa</taxon>
        <taxon>Spiralia</taxon>
        <taxon>Lophotrochozoa</taxon>
        <taxon>Platyhelminthes</taxon>
        <taxon>Cestoda</taxon>
        <taxon>Eucestoda</taxon>
        <taxon>Diphyllobothriidea</taxon>
        <taxon>Diphyllobothriidae</taxon>
        <taxon>Schistocephalus</taxon>
    </lineage>
</organism>
<dbReference type="Proteomes" id="UP000275846">
    <property type="component" value="Unassembled WGS sequence"/>
</dbReference>
<gene>
    <name evidence="2" type="ORF">SSLN_LOCUS20064</name>
</gene>